<reference evidence="3 4" key="1">
    <citation type="submission" date="2014-04" db="EMBL/GenBank/DDBJ databases">
        <title>Evolutionary Origins and Diversification of the Mycorrhizal Mutualists.</title>
        <authorList>
            <consortium name="DOE Joint Genome Institute"/>
            <consortium name="Mycorrhizal Genomics Consortium"/>
            <person name="Kohler A."/>
            <person name="Kuo A."/>
            <person name="Nagy L.G."/>
            <person name="Floudas D."/>
            <person name="Copeland A."/>
            <person name="Barry K.W."/>
            <person name="Cichocki N."/>
            <person name="Veneault-Fourrey C."/>
            <person name="LaButti K."/>
            <person name="Lindquist E.A."/>
            <person name="Lipzen A."/>
            <person name="Lundell T."/>
            <person name="Morin E."/>
            <person name="Murat C."/>
            <person name="Riley R."/>
            <person name="Ohm R."/>
            <person name="Sun H."/>
            <person name="Tunlid A."/>
            <person name="Henrissat B."/>
            <person name="Grigoriev I.V."/>
            <person name="Hibbett D.S."/>
            <person name="Martin F."/>
        </authorList>
    </citation>
    <scope>NUCLEOTIDE SEQUENCE [LARGE SCALE GENOMIC DNA]</scope>
    <source>
        <strain evidence="3 4">Koide BX008</strain>
    </source>
</reference>
<feature type="transmembrane region" description="Helical" evidence="2">
    <location>
        <begin position="130"/>
        <end position="153"/>
    </location>
</feature>
<evidence type="ECO:0000256" key="2">
    <source>
        <dbReference type="SAM" id="Phobius"/>
    </source>
</evidence>
<proteinExistence type="predicted"/>
<gene>
    <name evidence="3" type="ORF">M378DRAFT_206269</name>
</gene>
<dbReference type="Proteomes" id="UP000054549">
    <property type="component" value="Unassembled WGS sequence"/>
</dbReference>
<dbReference type="AlphaFoldDB" id="A0A0C2XNQ2"/>
<keyword evidence="2" id="KW-1133">Transmembrane helix</keyword>
<protein>
    <submittedName>
        <fullName evidence="3">Uncharacterized protein</fullName>
    </submittedName>
</protein>
<feature type="transmembrane region" description="Helical" evidence="2">
    <location>
        <begin position="49"/>
        <end position="72"/>
    </location>
</feature>
<evidence type="ECO:0000313" key="4">
    <source>
        <dbReference type="Proteomes" id="UP000054549"/>
    </source>
</evidence>
<dbReference type="InParanoid" id="A0A0C2XNQ2"/>
<sequence>MSTKEFEHAYYIGNYMSGILYGIEIVMYTVCMNKLLFSKRHRRFQSSRLFLSVFSTLLFILITIDISTNAVWGEQMWITFRDEPGGVPLFIETQVSVWYETLSSTSVVAMIFMGDALLIYRLYIIYDSNLWLVVLPCLTWCTALALAIIQLVISGTPGGNFFNGKTIDFGTPYYALTISMNVVITSLICFRLLYYSRRIKRILGAETAKTYTGVAAILIESAAPYSLVGLMFLIPYTQKSGTAIAFGQVWAKMTCLSPQLIILRVTSGRAWGKDTLDYHSRSTPAGSGRGIGSGPDKSEVMTTGLEFSPISEDGGQSSYELESPVFAYGAEKGDELKPTKSKSTLAYSSTAYTEKTTRDSDK</sequence>
<dbReference type="HOGENOM" id="CLU_044614_0_0_1"/>
<dbReference type="OrthoDB" id="2796825at2759"/>
<dbReference type="EMBL" id="KN818222">
    <property type="protein sequence ID" value="KIL71221.1"/>
    <property type="molecule type" value="Genomic_DNA"/>
</dbReference>
<feature type="transmembrane region" description="Helical" evidence="2">
    <location>
        <begin position="173"/>
        <end position="194"/>
    </location>
</feature>
<accession>A0A0C2XNQ2</accession>
<keyword evidence="4" id="KW-1185">Reference proteome</keyword>
<feature type="transmembrane region" description="Helical" evidence="2">
    <location>
        <begin position="102"/>
        <end position="123"/>
    </location>
</feature>
<name>A0A0C2XNQ2_AMAMK</name>
<feature type="transmembrane region" description="Helical" evidence="2">
    <location>
        <begin position="12"/>
        <end position="37"/>
    </location>
</feature>
<dbReference type="STRING" id="946122.A0A0C2XNQ2"/>
<keyword evidence="2" id="KW-0812">Transmembrane</keyword>
<feature type="region of interest" description="Disordered" evidence="1">
    <location>
        <begin position="330"/>
        <end position="362"/>
    </location>
</feature>
<keyword evidence="2" id="KW-0472">Membrane</keyword>
<feature type="transmembrane region" description="Helical" evidence="2">
    <location>
        <begin position="214"/>
        <end position="234"/>
    </location>
</feature>
<evidence type="ECO:0000313" key="3">
    <source>
        <dbReference type="EMBL" id="KIL71221.1"/>
    </source>
</evidence>
<feature type="compositionally biased region" description="Polar residues" evidence="1">
    <location>
        <begin position="341"/>
        <end position="354"/>
    </location>
</feature>
<evidence type="ECO:0000256" key="1">
    <source>
        <dbReference type="SAM" id="MobiDB-lite"/>
    </source>
</evidence>
<organism evidence="3 4">
    <name type="scientific">Amanita muscaria (strain Koide BX008)</name>
    <dbReference type="NCBI Taxonomy" id="946122"/>
    <lineage>
        <taxon>Eukaryota</taxon>
        <taxon>Fungi</taxon>
        <taxon>Dikarya</taxon>
        <taxon>Basidiomycota</taxon>
        <taxon>Agaricomycotina</taxon>
        <taxon>Agaricomycetes</taxon>
        <taxon>Agaricomycetidae</taxon>
        <taxon>Agaricales</taxon>
        <taxon>Pluteineae</taxon>
        <taxon>Amanitaceae</taxon>
        <taxon>Amanita</taxon>
    </lineage>
</organism>